<dbReference type="GO" id="GO:0015276">
    <property type="term" value="F:ligand-gated monoatomic ion channel activity"/>
    <property type="evidence" value="ECO:0007669"/>
    <property type="project" value="InterPro"/>
</dbReference>
<keyword evidence="6 11" id="KW-0472">Membrane</keyword>
<evidence type="ECO:0000259" key="14">
    <source>
        <dbReference type="Pfam" id="PF10613"/>
    </source>
</evidence>
<dbReference type="EnsemblMetazoa" id="CapteT205717">
    <property type="protein sequence ID" value="CapteP205717"/>
    <property type="gene ID" value="CapteG205717"/>
</dbReference>
<dbReference type="InterPro" id="IPR001320">
    <property type="entry name" value="Iontro_rcpt_C"/>
</dbReference>
<reference evidence="16" key="3">
    <citation type="submission" date="2015-06" db="UniProtKB">
        <authorList>
            <consortium name="EnsemblMetazoa"/>
        </authorList>
    </citation>
    <scope>IDENTIFICATION</scope>
</reference>
<sequence length="371" mass="41884">MRAYLAPLGVLLIYGLCSAAKEVNGKHDERSVGHRRDVPQRATKYRIATILSKPYVMHDASQKLVGFIPDLVEEISILLDFDYEFILYTSYGRDLGNTYDGMIGGLNAKEVSIACSEKVRQNSLHVQNGNESAPDFAAADLTVTSSRRAVVDFVHPFDDIGLTIIIQKPYYDAKTDAFSILDFDPFTFTVLSPLTVEVALALWAINKFNPYEWQGRYDVGIASKEEAEAFNLPSSLWFAFTTLQWQGFEKAPRSWSGKILSIFWFIFVTIVIVTYTAGIVNNLFFASLVHERDPLFNRIHSLAELVQHPHGYSYGVIKEAKAMSNIFSPNGVFGHQEKYRRRKRALCMSLVHPAASLNHLRLCCLITRKLV</sequence>
<evidence type="ECO:0000256" key="10">
    <source>
        <dbReference type="ARBA" id="ARBA00023303"/>
    </source>
</evidence>
<keyword evidence="4 11" id="KW-1133">Transmembrane helix</keyword>
<name>R7TTP8_CAPTE</name>
<evidence type="ECO:0000259" key="13">
    <source>
        <dbReference type="Pfam" id="PF00060"/>
    </source>
</evidence>
<feature type="domain" description="Ionotropic glutamate receptor C-terminal" evidence="13">
    <location>
        <begin position="196"/>
        <end position="285"/>
    </location>
</feature>
<dbReference type="PANTHER" id="PTHR18966">
    <property type="entry name" value="IONOTROPIC GLUTAMATE RECEPTOR"/>
    <property type="match status" value="1"/>
</dbReference>
<keyword evidence="7" id="KW-0675">Receptor</keyword>
<reference evidence="17" key="1">
    <citation type="submission" date="2012-12" db="EMBL/GenBank/DDBJ databases">
        <authorList>
            <person name="Hellsten U."/>
            <person name="Grimwood J."/>
            <person name="Chapman J.A."/>
            <person name="Shapiro H."/>
            <person name="Aerts A."/>
            <person name="Otillar R.P."/>
            <person name="Terry A.Y."/>
            <person name="Boore J.L."/>
            <person name="Simakov O."/>
            <person name="Marletaz F."/>
            <person name="Cho S.-J."/>
            <person name="Edsinger-Gonzales E."/>
            <person name="Havlak P."/>
            <person name="Kuo D.-H."/>
            <person name="Larsson T."/>
            <person name="Lv J."/>
            <person name="Arendt D."/>
            <person name="Savage R."/>
            <person name="Osoegawa K."/>
            <person name="de Jong P."/>
            <person name="Lindberg D.R."/>
            <person name="Seaver E.C."/>
            <person name="Weisblat D.A."/>
            <person name="Putnam N.H."/>
            <person name="Grigoriev I.V."/>
            <person name="Rokhsar D.S."/>
        </authorList>
    </citation>
    <scope>NUCLEOTIDE SEQUENCE</scope>
    <source>
        <strain evidence="17">I ESC-2004</strain>
    </source>
</reference>
<organism evidence="15">
    <name type="scientific">Capitella teleta</name>
    <name type="common">Polychaete worm</name>
    <dbReference type="NCBI Taxonomy" id="283909"/>
    <lineage>
        <taxon>Eukaryota</taxon>
        <taxon>Metazoa</taxon>
        <taxon>Spiralia</taxon>
        <taxon>Lophotrochozoa</taxon>
        <taxon>Annelida</taxon>
        <taxon>Polychaeta</taxon>
        <taxon>Sedentaria</taxon>
        <taxon>Scolecida</taxon>
        <taxon>Capitellidae</taxon>
        <taxon>Capitella</taxon>
    </lineage>
</organism>
<dbReference type="Pfam" id="PF00060">
    <property type="entry name" value="Lig_chan"/>
    <property type="match status" value="1"/>
</dbReference>
<keyword evidence="12" id="KW-0732">Signal</keyword>
<dbReference type="Proteomes" id="UP000014760">
    <property type="component" value="Unassembled WGS sequence"/>
</dbReference>
<evidence type="ECO:0000256" key="9">
    <source>
        <dbReference type="ARBA" id="ARBA00023286"/>
    </source>
</evidence>
<dbReference type="EMBL" id="AMQN01011063">
    <property type="status" value="NOT_ANNOTATED_CDS"/>
    <property type="molecule type" value="Genomic_DNA"/>
</dbReference>
<keyword evidence="9" id="KW-1071">Ligand-gated ion channel</keyword>
<evidence type="ECO:0000313" key="15">
    <source>
        <dbReference type="EMBL" id="ELT97059.1"/>
    </source>
</evidence>
<dbReference type="SUPFAM" id="SSF53850">
    <property type="entry name" value="Periplasmic binding protein-like II"/>
    <property type="match status" value="1"/>
</dbReference>
<evidence type="ECO:0000256" key="7">
    <source>
        <dbReference type="ARBA" id="ARBA00023170"/>
    </source>
</evidence>
<keyword evidence="17" id="KW-1185">Reference proteome</keyword>
<dbReference type="GO" id="GO:0016020">
    <property type="term" value="C:membrane"/>
    <property type="evidence" value="ECO:0007669"/>
    <property type="project" value="UniProtKB-SubCell"/>
</dbReference>
<dbReference type="InterPro" id="IPR019594">
    <property type="entry name" value="Glu/Gly-bd"/>
</dbReference>
<keyword evidence="3 11" id="KW-0812">Transmembrane</keyword>
<dbReference type="EMBL" id="AMQN01011061">
    <property type="status" value="NOT_ANNOTATED_CDS"/>
    <property type="molecule type" value="Genomic_DNA"/>
</dbReference>
<dbReference type="SUPFAM" id="SSF81324">
    <property type="entry name" value="Voltage-gated potassium channels"/>
    <property type="match status" value="1"/>
</dbReference>
<dbReference type="OrthoDB" id="5984008at2759"/>
<feature type="domain" description="Ionotropic glutamate receptor L-glutamate and glycine-binding" evidence="14">
    <location>
        <begin position="134"/>
        <end position="169"/>
    </location>
</feature>
<evidence type="ECO:0000256" key="6">
    <source>
        <dbReference type="ARBA" id="ARBA00023136"/>
    </source>
</evidence>
<feature type="transmembrane region" description="Helical" evidence="11">
    <location>
        <begin position="262"/>
        <end position="289"/>
    </location>
</feature>
<gene>
    <name evidence="15" type="ORF">CAPTEDRAFT_205717</name>
</gene>
<dbReference type="Gene3D" id="1.10.287.70">
    <property type="match status" value="1"/>
</dbReference>
<keyword evidence="2" id="KW-0813">Transport</keyword>
<evidence type="ECO:0000256" key="11">
    <source>
        <dbReference type="SAM" id="Phobius"/>
    </source>
</evidence>
<evidence type="ECO:0000256" key="5">
    <source>
        <dbReference type="ARBA" id="ARBA00023065"/>
    </source>
</evidence>
<evidence type="ECO:0000313" key="17">
    <source>
        <dbReference type="Proteomes" id="UP000014760"/>
    </source>
</evidence>
<dbReference type="STRING" id="283909.R7TTP8"/>
<reference evidence="15 17" key="2">
    <citation type="journal article" date="2013" name="Nature">
        <title>Insights into bilaterian evolution from three spiralian genomes.</title>
        <authorList>
            <person name="Simakov O."/>
            <person name="Marletaz F."/>
            <person name="Cho S.J."/>
            <person name="Edsinger-Gonzales E."/>
            <person name="Havlak P."/>
            <person name="Hellsten U."/>
            <person name="Kuo D.H."/>
            <person name="Larsson T."/>
            <person name="Lv J."/>
            <person name="Arendt D."/>
            <person name="Savage R."/>
            <person name="Osoegawa K."/>
            <person name="de Jong P."/>
            <person name="Grimwood J."/>
            <person name="Chapman J.A."/>
            <person name="Shapiro H."/>
            <person name="Aerts A."/>
            <person name="Otillar R.P."/>
            <person name="Terry A.Y."/>
            <person name="Boore J.L."/>
            <person name="Grigoriev I.V."/>
            <person name="Lindberg D.R."/>
            <person name="Seaver E.C."/>
            <person name="Weisblat D.A."/>
            <person name="Putnam N.H."/>
            <person name="Rokhsar D.S."/>
        </authorList>
    </citation>
    <scope>NUCLEOTIDE SEQUENCE</scope>
    <source>
        <strain evidence="15 17">I ESC-2004</strain>
    </source>
</reference>
<protein>
    <recommendedName>
        <fullName evidence="18">Ionotropic glutamate receptor C-terminal domain-containing protein</fullName>
    </recommendedName>
</protein>
<evidence type="ECO:0000256" key="4">
    <source>
        <dbReference type="ARBA" id="ARBA00022989"/>
    </source>
</evidence>
<evidence type="ECO:0008006" key="18">
    <source>
        <dbReference type="Google" id="ProtNLM"/>
    </source>
</evidence>
<proteinExistence type="predicted"/>
<evidence type="ECO:0000256" key="3">
    <source>
        <dbReference type="ARBA" id="ARBA00022692"/>
    </source>
</evidence>
<feature type="chain" id="PRO_5008787340" description="Ionotropic glutamate receptor C-terminal domain-containing protein" evidence="12">
    <location>
        <begin position="20"/>
        <end position="371"/>
    </location>
</feature>
<dbReference type="EMBL" id="KB308668">
    <property type="protein sequence ID" value="ELT97059.1"/>
    <property type="molecule type" value="Genomic_DNA"/>
</dbReference>
<keyword evidence="8" id="KW-0325">Glycoprotein</keyword>
<feature type="domain" description="Ionotropic glutamate receptor L-glutamate and glycine-binding" evidence="14">
    <location>
        <begin position="44"/>
        <end position="116"/>
    </location>
</feature>
<evidence type="ECO:0000256" key="12">
    <source>
        <dbReference type="SAM" id="SignalP"/>
    </source>
</evidence>
<evidence type="ECO:0000256" key="2">
    <source>
        <dbReference type="ARBA" id="ARBA00022448"/>
    </source>
</evidence>
<evidence type="ECO:0000256" key="8">
    <source>
        <dbReference type="ARBA" id="ARBA00023180"/>
    </source>
</evidence>
<evidence type="ECO:0000313" key="16">
    <source>
        <dbReference type="EnsemblMetazoa" id="CapteP205717"/>
    </source>
</evidence>
<evidence type="ECO:0000256" key="1">
    <source>
        <dbReference type="ARBA" id="ARBA00004141"/>
    </source>
</evidence>
<dbReference type="EMBL" id="AMQN01011062">
    <property type="status" value="NOT_ANNOTATED_CDS"/>
    <property type="molecule type" value="Genomic_DNA"/>
</dbReference>
<dbReference type="Pfam" id="PF10613">
    <property type="entry name" value="Lig_chan-Glu_bd"/>
    <property type="match status" value="2"/>
</dbReference>
<feature type="signal peptide" evidence="12">
    <location>
        <begin position="1"/>
        <end position="19"/>
    </location>
</feature>
<accession>R7TTP8</accession>
<dbReference type="EMBL" id="AMQN01011065">
    <property type="status" value="NOT_ANNOTATED_CDS"/>
    <property type="molecule type" value="Genomic_DNA"/>
</dbReference>
<keyword evidence="10" id="KW-0407">Ion channel</keyword>
<keyword evidence="5" id="KW-0406">Ion transport</keyword>
<comment type="subcellular location">
    <subcellularLocation>
        <location evidence="1">Membrane</location>
        <topology evidence="1">Multi-pass membrane protein</topology>
    </subcellularLocation>
</comment>
<dbReference type="HOGENOM" id="CLU_746493_0_0_1"/>
<dbReference type="AlphaFoldDB" id="R7TTP8"/>
<dbReference type="EMBL" id="AMQN01011064">
    <property type="status" value="NOT_ANNOTATED_CDS"/>
    <property type="molecule type" value="Genomic_DNA"/>
</dbReference>
<dbReference type="Gene3D" id="3.40.190.10">
    <property type="entry name" value="Periplasmic binding protein-like II"/>
    <property type="match status" value="1"/>
</dbReference>
<dbReference type="InterPro" id="IPR015683">
    <property type="entry name" value="Ionotropic_Glu_rcpt"/>
</dbReference>